<dbReference type="AlphaFoldDB" id="A0A8J3D7J3"/>
<proteinExistence type="predicted"/>
<dbReference type="Gene3D" id="3.40.50.11350">
    <property type="match status" value="1"/>
</dbReference>
<dbReference type="Pfam" id="PF19745">
    <property type="entry name" value="FUT8_N_cat"/>
    <property type="match status" value="1"/>
</dbReference>
<dbReference type="Proteomes" id="UP000598271">
    <property type="component" value="Unassembled WGS sequence"/>
</dbReference>
<comment type="caution">
    <text evidence="2">The sequence shown here is derived from an EMBL/GenBank/DDBJ whole genome shotgun (WGS) entry which is preliminary data.</text>
</comment>
<dbReference type="GO" id="GO:0006487">
    <property type="term" value="P:protein N-linked glycosylation"/>
    <property type="evidence" value="ECO:0007669"/>
    <property type="project" value="TreeGrafter"/>
</dbReference>
<dbReference type="RefSeq" id="WP_189563032.1">
    <property type="nucleotide sequence ID" value="NZ_BMXF01000001.1"/>
</dbReference>
<dbReference type="PANTHER" id="PTHR13132:SF29">
    <property type="entry name" value="ALPHA-(1,6)-FUCOSYLTRANSFERASE"/>
    <property type="match status" value="1"/>
</dbReference>
<organism evidence="2 3">
    <name type="scientific">Persicitalea jodogahamensis</name>
    <dbReference type="NCBI Taxonomy" id="402147"/>
    <lineage>
        <taxon>Bacteria</taxon>
        <taxon>Pseudomonadati</taxon>
        <taxon>Bacteroidota</taxon>
        <taxon>Cytophagia</taxon>
        <taxon>Cytophagales</taxon>
        <taxon>Spirosomataceae</taxon>
        <taxon>Persicitalea</taxon>
    </lineage>
</organism>
<dbReference type="GO" id="GO:0046921">
    <property type="term" value="F:alpha-(1-&gt;6)-fucosyltransferase activity"/>
    <property type="evidence" value="ECO:0007669"/>
    <property type="project" value="TreeGrafter"/>
</dbReference>
<sequence>MSRANHMTVIPFGGLGNRLRVLNSAFFLSRDIGADVELVWFVKPELNSELGDMFAATGFEYFPMSRWKRALLKPFLKHIYIQKYESTYRRFLRLFYDQVYFDNDLTVRSPSQLRAEIAQHGRVLIATCYQFYDFENFDNLVVQPQLRQRIDALTARFDRNTVGVHIRRTDHTALIKASPVELFTDRMKQLEGEDPDVKFFLATDDASLKTALREQFGQRLITQDIPLSRATAEGMQGAVVDIYALSQTKKIICTTRSSFAQMAALIGAEKEIIEVC</sequence>
<evidence type="ECO:0000313" key="3">
    <source>
        <dbReference type="Proteomes" id="UP000598271"/>
    </source>
</evidence>
<dbReference type="EMBL" id="BMXF01000001">
    <property type="protein sequence ID" value="GHB56836.1"/>
    <property type="molecule type" value="Genomic_DNA"/>
</dbReference>
<evidence type="ECO:0000313" key="2">
    <source>
        <dbReference type="EMBL" id="GHB56836.1"/>
    </source>
</evidence>
<protein>
    <recommendedName>
        <fullName evidence="1">Alpha-(1,6)-fucosyltransferase N- and catalytic domain-containing protein</fullName>
    </recommendedName>
</protein>
<name>A0A8J3D7J3_9BACT</name>
<evidence type="ECO:0000259" key="1">
    <source>
        <dbReference type="Pfam" id="PF19745"/>
    </source>
</evidence>
<dbReference type="PANTHER" id="PTHR13132">
    <property type="entry name" value="ALPHA- 1,6 -FUCOSYLTRANSFERASE"/>
    <property type="match status" value="1"/>
</dbReference>
<feature type="domain" description="Alpha-(1,6)-fucosyltransferase N- and catalytic" evidence="1">
    <location>
        <begin position="145"/>
        <end position="263"/>
    </location>
</feature>
<reference evidence="2 3" key="1">
    <citation type="journal article" date="2014" name="Int. J. Syst. Evol. Microbiol.">
        <title>Complete genome sequence of Corynebacterium casei LMG S-19264T (=DSM 44701T), isolated from a smear-ripened cheese.</title>
        <authorList>
            <consortium name="US DOE Joint Genome Institute (JGI-PGF)"/>
            <person name="Walter F."/>
            <person name="Albersmeier A."/>
            <person name="Kalinowski J."/>
            <person name="Ruckert C."/>
        </authorList>
    </citation>
    <scope>NUCLEOTIDE SEQUENCE [LARGE SCALE GENOMIC DNA]</scope>
    <source>
        <strain evidence="2 3">KCTC 12866</strain>
    </source>
</reference>
<dbReference type="InterPro" id="IPR045573">
    <property type="entry name" value="Fut8_N_cat"/>
</dbReference>
<accession>A0A8J3D7J3</accession>
<gene>
    <name evidence="2" type="ORF">GCM10007390_07790</name>
</gene>
<keyword evidence="3" id="KW-1185">Reference proteome</keyword>